<dbReference type="GeneID" id="6005365"/>
<organism evidence="3 4">
    <name type="scientific">Coprinopsis cinerea (strain Okayama-7 / 130 / ATCC MYA-4618 / FGSC 9003)</name>
    <name type="common">Inky cap fungus</name>
    <name type="synonym">Hormographiella aspergillata</name>
    <dbReference type="NCBI Taxonomy" id="240176"/>
    <lineage>
        <taxon>Eukaryota</taxon>
        <taxon>Fungi</taxon>
        <taxon>Dikarya</taxon>
        <taxon>Basidiomycota</taxon>
        <taxon>Agaricomycotina</taxon>
        <taxon>Agaricomycetes</taxon>
        <taxon>Agaricomycetidae</taxon>
        <taxon>Agaricales</taxon>
        <taxon>Agaricineae</taxon>
        <taxon>Psathyrellaceae</taxon>
        <taxon>Coprinopsis</taxon>
    </lineage>
</organism>
<feature type="region of interest" description="Disordered" evidence="1">
    <location>
        <begin position="215"/>
        <end position="261"/>
    </location>
</feature>
<reference evidence="3 4" key="1">
    <citation type="journal article" date="2010" name="Proc. Natl. Acad. Sci. U.S.A.">
        <title>Insights into evolution of multicellular fungi from the assembled chromosomes of the mushroom Coprinopsis cinerea (Coprinus cinereus).</title>
        <authorList>
            <person name="Stajich J.E."/>
            <person name="Wilke S.K."/>
            <person name="Ahren D."/>
            <person name="Au C.H."/>
            <person name="Birren B.W."/>
            <person name="Borodovsky M."/>
            <person name="Burns C."/>
            <person name="Canback B."/>
            <person name="Casselton L.A."/>
            <person name="Cheng C.K."/>
            <person name="Deng J."/>
            <person name="Dietrich F.S."/>
            <person name="Fargo D.C."/>
            <person name="Farman M.L."/>
            <person name="Gathman A.C."/>
            <person name="Goldberg J."/>
            <person name="Guigo R."/>
            <person name="Hoegger P.J."/>
            <person name="Hooker J.B."/>
            <person name="Huggins A."/>
            <person name="James T.Y."/>
            <person name="Kamada T."/>
            <person name="Kilaru S."/>
            <person name="Kodira C."/>
            <person name="Kues U."/>
            <person name="Kupfer D."/>
            <person name="Kwan H.S."/>
            <person name="Lomsadze A."/>
            <person name="Li W."/>
            <person name="Lilly W.W."/>
            <person name="Ma L.J."/>
            <person name="Mackey A.J."/>
            <person name="Manning G."/>
            <person name="Martin F."/>
            <person name="Muraguchi H."/>
            <person name="Natvig D.O."/>
            <person name="Palmerini H."/>
            <person name="Ramesh M.A."/>
            <person name="Rehmeyer C.J."/>
            <person name="Roe B.A."/>
            <person name="Shenoy N."/>
            <person name="Stanke M."/>
            <person name="Ter-Hovhannisyan V."/>
            <person name="Tunlid A."/>
            <person name="Velagapudi R."/>
            <person name="Vision T.J."/>
            <person name="Zeng Q."/>
            <person name="Zolan M.E."/>
            <person name="Pukkila P.J."/>
        </authorList>
    </citation>
    <scope>NUCLEOTIDE SEQUENCE [LARGE SCALE GENOMIC DNA]</scope>
    <source>
        <strain evidence="4">Okayama-7 / 130 / ATCC MYA-4618 / FGSC 9003</strain>
    </source>
</reference>
<gene>
    <name evidence="3" type="ORF">CC1G_03733</name>
</gene>
<feature type="compositionally biased region" description="Pro residues" evidence="1">
    <location>
        <begin position="224"/>
        <end position="235"/>
    </location>
</feature>
<evidence type="ECO:0000313" key="3">
    <source>
        <dbReference type="EMBL" id="EAU92946.2"/>
    </source>
</evidence>
<dbReference type="HOGENOM" id="CLU_023261_0_0_1"/>
<evidence type="ECO:0000256" key="1">
    <source>
        <dbReference type="SAM" id="MobiDB-lite"/>
    </source>
</evidence>
<dbReference type="OMA" id="LTQACFN"/>
<evidence type="ECO:0000313" key="4">
    <source>
        <dbReference type="Proteomes" id="UP000001861"/>
    </source>
</evidence>
<dbReference type="STRING" id="240176.A8N240"/>
<dbReference type="eggNOG" id="ENOG502SRXH">
    <property type="taxonomic scope" value="Eukaryota"/>
</dbReference>
<feature type="chain" id="PRO_5002726889" description="Ricin B lectin domain-containing protein" evidence="2">
    <location>
        <begin position="18"/>
        <end position="507"/>
    </location>
</feature>
<evidence type="ECO:0008006" key="5">
    <source>
        <dbReference type="Google" id="ProtNLM"/>
    </source>
</evidence>
<dbReference type="AlphaFoldDB" id="A8N240"/>
<keyword evidence="4" id="KW-1185">Reference proteome</keyword>
<dbReference type="VEuPathDB" id="FungiDB:CC1G_03733"/>
<dbReference type="OrthoDB" id="5383818at2759"/>
<accession>A8N240</accession>
<comment type="caution">
    <text evidence="3">The sequence shown here is derived from an EMBL/GenBank/DDBJ whole genome shotgun (WGS) entry which is preliminary data.</text>
</comment>
<evidence type="ECO:0000256" key="2">
    <source>
        <dbReference type="SAM" id="SignalP"/>
    </source>
</evidence>
<name>A8N240_COPC7</name>
<dbReference type="EMBL" id="AACS02000001">
    <property type="protein sequence ID" value="EAU92946.2"/>
    <property type="molecule type" value="Genomic_DNA"/>
</dbReference>
<protein>
    <recommendedName>
        <fullName evidence="5">Ricin B lectin domain-containing protein</fullName>
    </recommendedName>
</protein>
<dbReference type="KEGG" id="cci:CC1G_03733"/>
<proteinExistence type="predicted"/>
<feature type="signal peptide" evidence="2">
    <location>
        <begin position="1"/>
        <end position="17"/>
    </location>
</feature>
<feature type="compositionally biased region" description="Low complexity" evidence="1">
    <location>
        <begin position="236"/>
        <end position="249"/>
    </location>
</feature>
<dbReference type="RefSeq" id="XP_001828939.2">
    <property type="nucleotide sequence ID" value="XM_001828887.2"/>
</dbReference>
<dbReference type="PROSITE" id="PS50231">
    <property type="entry name" value="RICIN_B_LECTIN"/>
    <property type="match status" value="2"/>
</dbReference>
<dbReference type="Proteomes" id="UP000001861">
    <property type="component" value="Unassembled WGS sequence"/>
</dbReference>
<keyword evidence="2" id="KW-0732">Signal</keyword>
<sequence>MLPKFALLCTFTVASHALPILRRQAPEPFVLPVPAEGPGPTFDATATRAATGVQIRNAANPSVCFDVSDFRAGDFRFNLVPLALKPCDASVEGQKFDLITKGEHNNVPDGSRTLIVSSQQFTCVDRRSNKNDRTRPGLFACGGRAAGDGETTADQQFFFNSTANLASGIGFTLVRDSVNNGIGPGNTCMSFDADGFVQNTPCSPPNFTPEQTWIIGDASGGSPPSVPTPDAPVSPSPASSAEPVAPTSEQPVPEEPSQCPADVETVTVVTTVTVQPTPTQVQTQGPAISLTSSIPAGGSVTFVPLPQATDAPAAERPEEFVLPVPKEGPGPKFDSTATRAASSVQIRNAAQPDLCFDVSNFKAGDFRFNLVPIALKKCDASIAGQKFDLITKGEHNNVADESRVIIVSSQQFTCVDRRGNINDRNRPGLFACGGRAAGDGETSFDQQFFFDKTADLTEGIGFPTVRDAQNNGVGTGNQCLTLGTDGFLSNTPCSPPNLTPEQTWIVA</sequence>
<dbReference type="InParanoid" id="A8N240"/>
<dbReference type="SUPFAM" id="SSF50370">
    <property type="entry name" value="Ricin B-like lectins"/>
    <property type="match status" value="2"/>
</dbReference>
<dbReference type="InterPro" id="IPR035992">
    <property type="entry name" value="Ricin_B-like_lectins"/>
</dbReference>